<evidence type="ECO:0000256" key="2">
    <source>
        <dbReference type="HAMAP-Rule" id="MF_00758"/>
    </source>
</evidence>
<gene>
    <name evidence="3" type="ORF">E2L08_05570</name>
</gene>
<dbReference type="Proteomes" id="UP000295701">
    <property type="component" value="Unassembled WGS sequence"/>
</dbReference>
<sequence>MTEPTDLTGKLLIAMPGMGDPRFERAVIFLCAHGEDGAMGLIVNKPATEISLSDLLEQLDIPMAEGPDTRVHFGGPVEGRRGFVLHSPDYEAGEGTLDVEGRFGMTATLDVLRSMGDGAGPRQAIVALGYAGWGPGQIESEIAGNGWLVADADPEVVFGGDDAGKWMRAIEGLGFDPILLSGTAGTA</sequence>
<proteinExistence type="inferred from homology"/>
<accession>A0A4R6AIS6</accession>
<dbReference type="PANTHER" id="PTHR30327:SF1">
    <property type="entry name" value="UPF0301 PROTEIN YQGE"/>
    <property type="match status" value="1"/>
</dbReference>
<dbReference type="AlphaFoldDB" id="A0A4R6AIS6"/>
<protein>
    <recommendedName>
        <fullName evidence="2">UPF0301 protein E2L08_05570</fullName>
    </recommendedName>
</protein>
<dbReference type="OrthoDB" id="9807486at2"/>
<evidence type="ECO:0000313" key="3">
    <source>
        <dbReference type="EMBL" id="TDL81586.1"/>
    </source>
</evidence>
<organism evidence="3 4">
    <name type="scientific">Palleronia sediminis</name>
    <dbReference type="NCBI Taxonomy" id="2547833"/>
    <lineage>
        <taxon>Bacteria</taxon>
        <taxon>Pseudomonadati</taxon>
        <taxon>Pseudomonadota</taxon>
        <taxon>Alphaproteobacteria</taxon>
        <taxon>Rhodobacterales</taxon>
        <taxon>Roseobacteraceae</taxon>
        <taxon>Palleronia</taxon>
    </lineage>
</organism>
<name>A0A4R6AIS6_9RHOB</name>
<dbReference type="GO" id="GO:0005829">
    <property type="term" value="C:cytosol"/>
    <property type="evidence" value="ECO:0007669"/>
    <property type="project" value="TreeGrafter"/>
</dbReference>
<dbReference type="Gene3D" id="3.40.1740.10">
    <property type="entry name" value="VC0467-like"/>
    <property type="match status" value="1"/>
</dbReference>
<dbReference type="SUPFAM" id="SSF143456">
    <property type="entry name" value="VC0467-like"/>
    <property type="match status" value="1"/>
</dbReference>
<dbReference type="PANTHER" id="PTHR30327">
    <property type="entry name" value="UNCHARACTERIZED PROTEIN YQGE"/>
    <property type="match status" value="1"/>
</dbReference>
<evidence type="ECO:0000313" key="4">
    <source>
        <dbReference type="Proteomes" id="UP000295701"/>
    </source>
</evidence>
<comment type="similarity">
    <text evidence="1 2">Belongs to the UPF0301 (AlgH) family.</text>
</comment>
<dbReference type="RefSeq" id="WP_133396072.1">
    <property type="nucleotide sequence ID" value="NZ_SNAA01000004.1"/>
</dbReference>
<comment type="caution">
    <text evidence="3">The sequence shown here is derived from an EMBL/GenBank/DDBJ whole genome shotgun (WGS) entry which is preliminary data.</text>
</comment>
<dbReference type="InterPro" id="IPR003774">
    <property type="entry name" value="AlgH-like"/>
</dbReference>
<keyword evidence="4" id="KW-1185">Reference proteome</keyword>
<evidence type="ECO:0000256" key="1">
    <source>
        <dbReference type="ARBA" id="ARBA00009600"/>
    </source>
</evidence>
<dbReference type="EMBL" id="SNAA01000004">
    <property type="protein sequence ID" value="TDL81586.1"/>
    <property type="molecule type" value="Genomic_DNA"/>
</dbReference>
<dbReference type="Pfam" id="PF02622">
    <property type="entry name" value="DUF179"/>
    <property type="match status" value="1"/>
</dbReference>
<reference evidence="3 4" key="1">
    <citation type="submission" date="2019-03" db="EMBL/GenBank/DDBJ databases">
        <title>Primorskyibacter sp. SS33 isolated from sediments.</title>
        <authorList>
            <person name="Xunke S."/>
        </authorList>
    </citation>
    <scope>NUCLEOTIDE SEQUENCE [LARGE SCALE GENOMIC DNA]</scope>
    <source>
        <strain evidence="3 4">SS33</strain>
    </source>
</reference>
<dbReference type="HAMAP" id="MF_00758">
    <property type="entry name" value="UPF0301"/>
    <property type="match status" value="1"/>
</dbReference>